<dbReference type="Gene3D" id="1.10.287.130">
    <property type="match status" value="1"/>
</dbReference>
<dbReference type="Proteomes" id="UP000549911">
    <property type="component" value="Unassembled WGS sequence"/>
</dbReference>
<keyword evidence="5" id="KW-0808">Transferase</keyword>
<dbReference type="InterPro" id="IPR003594">
    <property type="entry name" value="HATPase_dom"/>
</dbReference>
<keyword evidence="7" id="KW-0902">Two-component regulatory system</keyword>
<dbReference type="CDD" id="cd00130">
    <property type="entry name" value="PAS"/>
    <property type="match status" value="1"/>
</dbReference>
<dbReference type="Pfam" id="PF08447">
    <property type="entry name" value="PAS_3"/>
    <property type="match status" value="1"/>
</dbReference>
<dbReference type="EMBL" id="JACCBW010000002">
    <property type="protein sequence ID" value="NYE37356.1"/>
    <property type="molecule type" value="Genomic_DNA"/>
</dbReference>
<dbReference type="Pfam" id="PF00512">
    <property type="entry name" value="HisKA"/>
    <property type="match status" value="1"/>
</dbReference>
<dbReference type="InterPro" id="IPR035965">
    <property type="entry name" value="PAS-like_dom_sf"/>
</dbReference>
<dbReference type="InterPro" id="IPR005467">
    <property type="entry name" value="His_kinase_dom"/>
</dbReference>
<dbReference type="InterPro" id="IPR004358">
    <property type="entry name" value="Sig_transdc_His_kin-like_C"/>
</dbReference>
<comment type="catalytic activity">
    <reaction evidence="1">
        <text>ATP + protein L-histidine = ADP + protein N-phospho-L-histidine.</text>
        <dbReference type="EC" id="2.7.13.3"/>
    </reaction>
</comment>
<evidence type="ECO:0000256" key="7">
    <source>
        <dbReference type="ARBA" id="ARBA00023012"/>
    </source>
</evidence>
<evidence type="ECO:0000256" key="2">
    <source>
        <dbReference type="ARBA" id="ARBA00004236"/>
    </source>
</evidence>
<feature type="domain" description="PAC" evidence="10">
    <location>
        <begin position="89"/>
        <end position="140"/>
    </location>
</feature>
<name>A0A7Y9H3N1_9ACTN</name>
<dbReference type="PROSITE" id="PS50109">
    <property type="entry name" value="HIS_KIN"/>
    <property type="match status" value="1"/>
</dbReference>
<feature type="domain" description="Histidine kinase" evidence="8">
    <location>
        <begin position="151"/>
        <end position="377"/>
    </location>
</feature>
<evidence type="ECO:0000256" key="1">
    <source>
        <dbReference type="ARBA" id="ARBA00000085"/>
    </source>
</evidence>
<evidence type="ECO:0000313" key="12">
    <source>
        <dbReference type="Proteomes" id="UP000549911"/>
    </source>
</evidence>
<dbReference type="InterPro" id="IPR036890">
    <property type="entry name" value="HATPase_C_sf"/>
</dbReference>
<dbReference type="InterPro" id="IPR036097">
    <property type="entry name" value="HisK_dim/P_sf"/>
</dbReference>
<dbReference type="PRINTS" id="PR00344">
    <property type="entry name" value="BCTRLSENSOR"/>
</dbReference>
<evidence type="ECO:0000256" key="3">
    <source>
        <dbReference type="ARBA" id="ARBA00012438"/>
    </source>
</evidence>
<dbReference type="PROSITE" id="PS50113">
    <property type="entry name" value="PAC"/>
    <property type="match status" value="1"/>
</dbReference>
<dbReference type="PROSITE" id="PS50112">
    <property type="entry name" value="PAS"/>
    <property type="match status" value="1"/>
</dbReference>
<comment type="subcellular location">
    <subcellularLocation>
        <location evidence="2">Cell membrane</location>
    </subcellularLocation>
</comment>
<organism evidence="11 12">
    <name type="scientific">Nocardioides cavernae</name>
    <dbReference type="NCBI Taxonomy" id="1921566"/>
    <lineage>
        <taxon>Bacteria</taxon>
        <taxon>Bacillati</taxon>
        <taxon>Actinomycetota</taxon>
        <taxon>Actinomycetes</taxon>
        <taxon>Propionibacteriales</taxon>
        <taxon>Nocardioidaceae</taxon>
        <taxon>Nocardioides</taxon>
    </lineage>
</organism>
<evidence type="ECO:0000256" key="5">
    <source>
        <dbReference type="ARBA" id="ARBA00022679"/>
    </source>
</evidence>
<proteinExistence type="predicted"/>
<reference evidence="11 12" key="1">
    <citation type="submission" date="2020-07" db="EMBL/GenBank/DDBJ databases">
        <authorList>
            <person name="Partida-Martinez L."/>
            <person name="Huntemann M."/>
            <person name="Clum A."/>
            <person name="Wang J."/>
            <person name="Palaniappan K."/>
            <person name="Ritter S."/>
            <person name="Chen I.-M."/>
            <person name="Stamatis D."/>
            <person name="Reddy T."/>
            <person name="O'Malley R."/>
            <person name="Daum C."/>
            <person name="Shapiro N."/>
            <person name="Ivanova N."/>
            <person name="Kyrpides N."/>
            <person name="Woyke T."/>
        </authorList>
    </citation>
    <scope>NUCLEOTIDE SEQUENCE [LARGE SCALE GENOMIC DNA]</scope>
    <source>
        <strain evidence="11 12">AT2.17</strain>
    </source>
</reference>
<dbReference type="CDD" id="cd00082">
    <property type="entry name" value="HisKA"/>
    <property type="match status" value="1"/>
</dbReference>
<sequence>METSPQEWVCDETLAESRQRYASLFTYHPHAAYSLDPRGFYTDANPRALEMTGLTLDELRHAHFAQVVHPADLPLVEDGFERAMAGLPQVVEARVVRTDDTIVHFRTTMIPVVVDEVIVGVHGVAEDVTHARQVLEELEDANAAKTRFLATVSHELRTPLAALVGATELLRESDLQDDSRHYVDMLHRSGTRLAELVHDMLEFSCLEARRTTLRPRPFEVRALVDDIAEWAAPLARCRGISFTVSVDASVPRTTLGDGMRVSQVVTNLVRNAVEYTERGGISLVVSARGLGGGDAEIGSGTWAEFTVIDTGVGIGPEQQGSLFEPFAQAGPCSGGRVGAGLGLAISRDLADLMGGRLEVWSEPGTGSTFTLGVPLEVAADA</sequence>
<keyword evidence="12" id="KW-1185">Reference proteome</keyword>
<dbReference type="RefSeq" id="WP_179619916.1">
    <property type="nucleotide sequence ID" value="NZ_JACCBW010000002.1"/>
</dbReference>
<dbReference type="InterPro" id="IPR003661">
    <property type="entry name" value="HisK_dim/P_dom"/>
</dbReference>
<dbReference type="SUPFAM" id="SSF55874">
    <property type="entry name" value="ATPase domain of HSP90 chaperone/DNA topoisomerase II/histidine kinase"/>
    <property type="match status" value="1"/>
</dbReference>
<dbReference type="InterPro" id="IPR000014">
    <property type="entry name" value="PAS"/>
</dbReference>
<evidence type="ECO:0000256" key="4">
    <source>
        <dbReference type="ARBA" id="ARBA00022553"/>
    </source>
</evidence>
<evidence type="ECO:0000259" key="10">
    <source>
        <dbReference type="PROSITE" id="PS50113"/>
    </source>
</evidence>
<keyword evidence="4" id="KW-0597">Phosphoprotein</keyword>
<feature type="domain" description="PAS" evidence="9">
    <location>
        <begin position="17"/>
        <end position="87"/>
    </location>
</feature>
<reference evidence="11 12" key="2">
    <citation type="submission" date="2020-08" db="EMBL/GenBank/DDBJ databases">
        <title>The Agave Microbiome: Exploring the role of microbial communities in plant adaptations to desert environments.</title>
        <authorList>
            <person name="Partida-Martinez L.P."/>
        </authorList>
    </citation>
    <scope>NUCLEOTIDE SEQUENCE [LARGE SCALE GENOMIC DNA]</scope>
    <source>
        <strain evidence="11 12">AT2.17</strain>
    </source>
</reference>
<protein>
    <recommendedName>
        <fullName evidence="3">histidine kinase</fullName>
        <ecNumber evidence="3">2.7.13.3</ecNumber>
    </recommendedName>
</protein>
<dbReference type="Pfam" id="PF02518">
    <property type="entry name" value="HATPase_c"/>
    <property type="match status" value="1"/>
</dbReference>
<evidence type="ECO:0000256" key="6">
    <source>
        <dbReference type="ARBA" id="ARBA00022777"/>
    </source>
</evidence>
<evidence type="ECO:0000259" key="9">
    <source>
        <dbReference type="PROSITE" id="PS50112"/>
    </source>
</evidence>
<dbReference type="CDD" id="cd16922">
    <property type="entry name" value="HATPase_EvgS-ArcB-TorS-like"/>
    <property type="match status" value="1"/>
</dbReference>
<gene>
    <name evidence="11" type="ORF">F4692_002489</name>
</gene>
<dbReference type="Gene3D" id="3.30.565.10">
    <property type="entry name" value="Histidine kinase-like ATPase, C-terminal domain"/>
    <property type="match status" value="1"/>
</dbReference>
<dbReference type="SUPFAM" id="SSF55785">
    <property type="entry name" value="PYP-like sensor domain (PAS domain)"/>
    <property type="match status" value="1"/>
</dbReference>
<dbReference type="SMART" id="SM00091">
    <property type="entry name" value="PAS"/>
    <property type="match status" value="1"/>
</dbReference>
<dbReference type="SUPFAM" id="SSF47384">
    <property type="entry name" value="Homodimeric domain of signal transducing histidine kinase"/>
    <property type="match status" value="1"/>
</dbReference>
<keyword evidence="6" id="KW-0418">Kinase</keyword>
<dbReference type="InterPro" id="IPR000700">
    <property type="entry name" value="PAS-assoc_C"/>
</dbReference>
<dbReference type="PANTHER" id="PTHR43047">
    <property type="entry name" value="TWO-COMPONENT HISTIDINE PROTEIN KINASE"/>
    <property type="match status" value="1"/>
</dbReference>
<dbReference type="NCBIfam" id="TIGR00229">
    <property type="entry name" value="sensory_box"/>
    <property type="match status" value="1"/>
</dbReference>
<accession>A0A7Y9H3N1</accession>
<dbReference type="SMART" id="SM00388">
    <property type="entry name" value="HisKA"/>
    <property type="match status" value="1"/>
</dbReference>
<evidence type="ECO:0000259" key="8">
    <source>
        <dbReference type="PROSITE" id="PS50109"/>
    </source>
</evidence>
<evidence type="ECO:0000313" key="11">
    <source>
        <dbReference type="EMBL" id="NYE37356.1"/>
    </source>
</evidence>
<dbReference type="SMART" id="SM00387">
    <property type="entry name" value="HATPase_c"/>
    <property type="match status" value="1"/>
</dbReference>
<dbReference type="InterPro" id="IPR013655">
    <property type="entry name" value="PAS_fold_3"/>
</dbReference>
<dbReference type="GO" id="GO:0000155">
    <property type="term" value="F:phosphorelay sensor kinase activity"/>
    <property type="evidence" value="ECO:0007669"/>
    <property type="project" value="InterPro"/>
</dbReference>
<dbReference type="EC" id="2.7.13.3" evidence="3"/>
<dbReference type="GO" id="GO:0005886">
    <property type="term" value="C:plasma membrane"/>
    <property type="evidence" value="ECO:0007669"/>
    <property type="project" value="UniProtKB-SubCell"/>
</dbReference>
<comment type="caution">
    <text evidence="11">The sequence shown here is derived from an EMBL/GenBank/DDBJ whole genome shotgun (WGS) entry which is preliminary data.</text>
</comment>
<dbReference type="Gene3D" id="3.30.450.20">
    <property type="entry name" value="PAS domain"/>
    <property type="match status" value="1"/>
</dbReference>
<dbReference type="AlphaFoldDB" id="A0A7Y9H3N1"/>